<dbReference type="PROSITE" id="PS51257">
    <property type="entry name" value="PROKAR_LIPOPROTEIN"/>
    <property type="match status" value="1"/>
</dbReference>
<dbReference type="NCBIfam" id="TIGR01409">
    <property type="entry name" value="TAT_signal_seq"/>
    <property type="match status" value="1"/>
</dbReference>
<dbReference type="PANTHER" id="PTHR33376">
    <property type="match status" value="1"/>
</dbReference>
<dbReference type="Pfam" id="PF03480">
    <property type="entry name" value="DctP"/>
    <property type="match status" value="1"/>
</dbReference>
<name>A0ABU3U0U4_9FIRM</name>
<proteinExistence type="inferred from homology"/>
<sequence>MKKAISRRDFLKVVGVSAAALGMTACGGSSASTSTSTAASTAASSTASSAAAGAGEGGSGNDYKLTWNEVNGEDYGATVGAHTFAEKIEELSGGHITIDLYINGTLGSEAESMQGIQMGTLDIFRGNASSLPNYGAELIGTTGLPYVFKDMAQFEDVAESSLGDELLQSVEDANCGYVALGWLVEGPRSMFITPKVYERLGKPTDFTLDKMKGLKVRVPETDLMINTMDALGASATAIAYSELYTSLQSGVVDAAENGVTSYMSNSFNEVAPYFITDAHTFGCGVILMNADKWNGFNDAEKGWIKEAALAARSACYEYNQKQEQACFDSFADKGITKLEVSDIEKWQEACAPLYEKESAEAQDIIAKIQGGNY</sequence>
<evidence type="ECO:0000313" key="5">
    <source>
        <dbReference type="EMBL" id="MDU8688899.1"/>
    </source>
</evidence>
<dbReference type="Gene3D" id="3.40.190.170">
    <property type="entry name" value="Bacterial extracellular solute-binding protein, family 7"/>
    <property type="match status" value="1"/>
</dbReference>
<evidence type="ECO:0000256" key="3">
    <source>
        <dbReference type="ARBA" id="ARBA00022729"/>
    </source>
</evidence>
<evidence type="ECO:0000256" key="2">
    <source>
        <dbReference type="ARBA" id="ARBA00022448"/>
    </source>
</evidence>
<feature type="chain" id="PRO_5046707835" evidence="4">
    <location>
        <begin position="32"/>
        <end position="373"/>
    </location>
</feature>
<keyword evidence="2" id="KW-0813">Transport</keyword>
<evidence type="ECO:0000256" key="4">
    <source>
        <dbReference type="SAM" id="SignalP"/>
    </source>
</evidence>
<dbReference type="InterPro" id="IPR006311">
    <property type="entry name" value="TAT_signal"/>
</dbReference>
<keyword evidence="3 4" id="KW-0732">Signal</keyword>
<evidence type="ECO:0000313" key="6">
    <source>
        <dbReference type="Proteomes" id="UP001263246"/>
    </source>
</evidence>
<accession>A0ABU3U0U4</accession>
<keyword evidence="6" id="KW-1185">Reference proteome</keyword>
<dbReference type="Proteomes" id="UP001263246">
    <property type="component" value="Unassembled WGS sequence"/>
</dbReference>
<dbReference type="CDD" id="cd13603">
    <property type="entry name" value="PBP2_TRAP_Siap_TeaA_like"/>
    <property type="match status" value="1"/>
</dbReference>
<comment type="similarity">
    <text evidence="1">Belongs to the bacterial solute-binding protein 7 family.</text>
</comment>
<dbReference type="PROSITE" id="PS51318">
    <property type="entry name" value="TAT"/>
    <property type="match status" value="1"/>
</dbReference>
<reference evidence="5 6" key="1">
    <citation type="submission" date="2023-10" db="EMBL/GenBank/DDBJ databases">
        <title>Host Genetic Regulation of Human Gut Microbial Structural Variation.</title>
        <authorList>
            <person name="Harmsen H.J.M."/>
        </authorList>
    </citation>
    <scope>NUCLEOTIDE SEQUENCE [LARGE SCALE GENOMIC DNA]</scope>
    <source>
        <strain evidence="5 6">HTF-F</strain>
    </source>
</reference>
<gene>
    <name evidence="5" type="primary">dctP</name>
    <name evidence="5" type="ORF">RX402_09105</name>
</gene>
<dbReference type="NCBIfam" id="NF037995">
    <property type="entry name" value="TRAP_S1"/>
    <property type="match status" value="1"/>
</dbReference>
<feature type="signal peptide" evidence="4">
    <location>
        <begin position="1"/>
        <end position="31"/>
    </location>
</feature>
<evidence type="ECO:0000256" key="1">
    <source>
        <dbReference type="ARBA" id="ARBA00009023"/>
    </source>
</evidence>
<dbReference type="RefSeq" id="WP_249237691.1">
    <property type="nucleotide sequence ID" value="NZ_CP094473.1"/>
</dbReference>
<dbReference type="InterPro" id="IPR038404">
    <property type="entry name" value="TRAP_DctP_sf"/>
</dbReference>
<dbReference type="InterPro" id="IPR018389">
    <property type="entry name" value="DctP_fam"/>
</dbReference>
<organism evidence="5 6">
    <name type="scientific">Faecalibacterium wellingii</name>
    <dbReference type="NCBI Taxonomy" id="2929491"/>
    <lineage>
        <taxon>Bacteria</taxon>
        <taxon>Bacillati</taxon>
        <taxon>Bacillota</taxon>
        <taxon>Clostridia</taxon>
        <taxon>Eubacteriales</taxon>
        <taxon>Oscillospiraceae</taxon>
        <taxon>Faecalibacterium</taxon>
    </lineage>
</organism>
<protein>
    <submittedName>
        <fullName evidence="5">TRAP transporter substrate-binding protein DctP</fullName>
    </submittedName>
</protein>
<dbReference type="InterPro" id="IPR019546">
    <property type="entry name" value="TAT_signal_bac_arc"/>
</dbReference>
<dbReference type="PANTHER" id="PTHR33376:SF7">
    <property type="entry name" value="C4-DICARBOXYLATE-BINDING PROTEIN DCTB"/>
    <property type="match status" value="1"/>
</dbReference>
<comment type="caution">
    <text evidence="5">The sequence shown here is derived from an EMBL/GenBank/DDBJ whole genome shotgun (WGS) entry which is preliminary data.</text>
</comment>
<dbReference type="EMBL" id="JAWHPR010000004">
    <property type="protein sequence ID" value="MDU8688899.1"/>
    <property type="molecule type" value="Genomic_DNA"/>
</dbReference>